<dbReference type="InterPro" id="IPR007227">
    <property type="entry name" value="Cell_shape_determining_MreD"/>
</dbReference>
<evidence type="ECO:0000256" key="7">
    <source>
        <dbReference type="ARBA" id="ARBA00023136"/>
    </source>
</evidence>
<gene>
    <name evidence="9" type="primary">mreD</name>
    <name evidence="9" type="ORF">OW763_12070</name>
</gene>
<dbReference type="Proteomes" id="UP001078443">
    <property type="component" value="Unassembled WGS sequence"/>
</dbReference>
<keyword evidence="3" id="KW-1003">Cell membrane</keyword>
<dbReference type="PIRSF" id="PIRSF037497">
    <property type="entry name" value="MreD_Clostridium/Treponema_prd"/>
    <property type="match status" value="1"/>
</dbReference>
<comment type="subcellular location">
    <subcellularLocation>
        <location evidence="1">Cell membrane</location>
        <topology evidence="1">Multi-pass membrane protein</topology>
    </subcellularLocation>
</comment>
<protein>
    <submittedName>
        <fullName evidence="9">Rod shape-determining protein MreD</fullName>
    </submittedName>
</protein>
<dbReference type="EMBL" id="JAPQER010000005">
    <property type="protein sequence ID" value="MCY6485075.1"/>
    <property type="molecule type" value="Genomic_DNA"/>
</dbReference>
<accession>A0ABT4D4A3</accession>
<evidence type="ECO:0000256" key="1">
    <source>
        <dbReference type="ARBA" id="ARBA00004651"/>
    </source>
</evidence>
<proteinExistence type="inferred from homology"/>
<keyword evidence="7 8" id="KW-0472">Membrane</keyword>
<evidence type="ECO:0000256" key="5">
    <source>
        <dbReference type="ARBA" id="ARBA00022960"/>
    </source>
</evidence>
<comment type="similarity">
    <text evidence="2">Belongs to the MreD family.</text>
</comment>
<evidence type="ECO:0000256" key="4">
    <source>
        <dbReference type="ARBA" id="ARBA00022692"/>
    </source>
</evidence>
<dbReference type="RefSeq" id="WP_268041398.1">
    <property type="nucleotide sequence ID" value="NZ_JAPQER010000005.1"/>
</dbReference>
<feature type="transmembrane region" description="Helical" evidence="8">
    <location>
        <begin position="34"/>
        <end position="58"/>
    </location>
</feature>
<feature type="transmembrane region" description="Helical" evidence="8">
    <location>
        <begin position="6"/>
        <end position="27"/>
    </location>
</feature>
<evidence type="ECO:0000313" key="10">
    <source>
        <dbReference type="Proteomes" id="UP001078443"/>
    </source>
</evidence>
<evidence type="ECO:0000256" key="2">
    <source>
        <dbReference type="ARBA" id="ARBA00007776"/>
    </source>
</evidence>
<evidence type="ECO:0000256" key="3">
    <source>
        <dbReference type="ARBA" id="ARBA00022475"/>
    </source>
</evidence>
<sequence length="163" mass="18531">MKKMIIVGFLSILFLILDNTLMPFLNIKGVYPSLLLVFAMCYSIINGSWSGIAIGIFSGALQDVYLIGAFGINMLLNMLMCLIASKIGEAIFKDKSSIPIITCFVLSLLKGVLMFVILYILKIHFNVKIIFLNSIYNAVVAVFMYKRIYKLCQRKFMVKNWKF</sequence>
<dbReference type="InterPro" id="IPR017225">
    <property type="entry name" value="Cell_shape_determin_MreD_prd"/>
</dbReference>
<comment type="caution">
    <text evidence="9">The sequence shown here is derived from an EMBL/GenBank/DDBJ whole genome shotgun (WGS) entry which is preliminary data.</text>
</comment>
<keyword evidence="10" id="KW-1185">Reference proteome</keyword>
<evidence type="ECO:0000256" key="6">
    <source>
        <dbReference type="ARBA" id="ARBA00022989"/>
    </source>
</evidence>
<dbReference type="NCBIfam" id="TIGR03426">
    <property type="entry name" value="shape_MreD"/>
    <property type="match status" value="1"/>
</dbReference>
<feature type="transmembrane region" description="Helical" evidence="8">
    <location>
        <begin position="97"/>
        <end position="121"/>
    </location>
</feature>
<name>A0ABT4D4A3_9CLOT</name>
<keyword evidence="6 8" id="KW-1133">Transmembrane helix</keyword>
<dbReference type="Pfam" id="PF04093">
    <property type="entry name" value="MreD"/>
    <property type="match status" value="1"/>
</dbReference>
<evidence type="ECO:0000313" key="9">
    <source>
        <dbReference type="EMBL" id="MCY6485075.1"/>
    </source>
</evidence>
<evidence type="ECO:0000256" key="8">
    <source>
        <dbReference type="SAM" id="Phobius"/>
    </source>
</evidence>
<keyword evidence="4 8" id="KW-0812">Transmembrane</keyword>
<reference evidence="9" key="1">
    <citation type="submission" date="2022-12" db="EMBL/GenBank/DDBJ databases">
        <authorList>
            <person name="Wang J."/>
        </authorList>
    </citation>
    <scope>NUCLEOTIDE SEQUENCE</scope>
    <source>
        <strain evidence="9">HY-45-18</strain>
    </source>
</reference>
<keyword evidence="5" id="KW-0133">Cell shape</keyword>
<organism evidence="9 10">
    <name type="scientific">Clostridium aestuarii</name>
    <dbReference type="NCBI Taxonomy" id="338193"/>
    <lineage>
        <taxon>Bacteria</taxon>
        <taxon>Bacillati</taxon>
        <taxon>Bacillota</taxon>
        <taxon>Clostridia</taxon>
        <taxon>Eubacteriales</taxon>
        <taxon>Clostridiaceae</taxon>
        <taxon>Clostridium</taxon>
    </lineage>
</organism>
<feature type="transmembrane region" description="Helical" evidence="8">
    <location>
        <begin position="64"/>
        <end position="85"/>
    </location>
</feature>
<feature type="transmembrane region" description="Helical" evidence="8">
    <location>
        <begin position="127"/>
        <end position="145"/>
    </location>
</feature>